<feature type="compositionally biased region" description="Basic and acidic residues" evidence="1">
    <location>
        <begin position="336"/>
        <end position="345"/>
    </location>
</feature>
<accession>A0ABZ1CWF1</accession>
<proteinExistence type="predicted"/>
<feature type="compositionally biased region" description="Polar residues" evidence="1">
    <location>
        <begin position="146"/>
        <end position="161"/>
    </location>
</feature>
<feature type="compositionally biased region" description="Low complexity" evidence="1">
    <location>
        <begin position="951"/>
        <end position="961"/>
    </location>
</feature>
<dbReference type="Pfam" id="PF09444">
    <property type="entry name" value="MRC1"/>
    <property type="match status" value="1"/>
</dbReference>
<feature type="compositionally biased region" description="Polar residues" evidence="1">
    <location>
        <begin position="780"/>
        <end position="789"/>
    </location>
</feature>
<feature type="compositionally biased region" description="Basic residues" evidence="1">
    <location>
        <begin position="1143"/>
        <end position="1155"/>
    </location>
</feature>
<feature type="compositionally biased region" description="Acidic residues" evidence="1">
    <location>
        <begin position="1245"/>
        <end position="1256"/>
    </location>
</feature>
<gene>
    <name evidence="3" type="ORF">IL334_002907</name>
</gene>
<feature type="compositionally biased region" description="Basic and acidic residues" evidence="1">
    <location>
        <begin position="1160"/>
        <end position="1170"/>
    </location>
</feature>
<feature type="compositionally biased region" description="Basic and acidic residues" evidence="1">
    <location>
        <begin position="1257"/>
        <end position="1270"/>
    </location>
</feature>
<feature type="compositionally biased region" description="Acidic residues" evidence="1">
    <location>
        <begin position="709"/>
        <end position="721"/>
    </location>
</feature>
<feature type="region of interest" description="Disordered" evidence="1">
    <location>
        <begin position="602"/>
        <end position="625"/>
    </location>
</feature>
<protein>
    <recommendedName>
        <fullName evidence="2">DNA replication checkpoint mediator MRC1 domain-containing protein</fullName>
    </recommendedName>
</protein>
<feature type="compositionally biased region" description="Polar residues" evidence="1">
    <location>
        <begin position="124"/>
        <end position="133"/>
    </location>
</feature>
<feature type="compositionally biased region" description="Acidic residues" evidence="1">
    <location>
        <begin position="213"/>
        <end position="222"/>
    </location>
</feature>
<evidence type="ECO:0000256" key="1">
    <source>
        <dbReference type="SAM" id="MobiDB-lite"/>
    </source>
</evidence>
<feature type="compositionally biased region" description="Acidic residues" evidence="1">
    <location>
        <begin position="1042"/>
        <end position="1052"/>
    </location>
</feature>
<name>A0ABZ1CWF1_9TREE</name>
<feature type="compositionally biased region" description="Acidic residues" evidence="1">
    <location>
        <begin position="311"/>
        <end position="320"/>
    </location>
</feature>
<keyword evidence="4" id="KW-1185">Reference proteome</keyword>
<feature type="compositionally biased region" description="Polar residues" evidence="1">
    <location>
        <begin position="962"/>
        <end position="979"/>
    </location>
</feature>
<feature type="compositionally biased region" description="Low complexity" evidence="1">
    <location>
        <begin position="255"/>
        <end position="264"/>
    </location>
</feature>
<feature type="compositionally biased region" description="Low complexity" evidence="1">
    <location>
        <begin position="1"/>
        <end position="12"/>
    </location>
</feature>
<evidence type="ECO:0000313" key="3">
    <source>
        <dbReference type="EMBL" id="WRT65956.1"/>
    </source>
</evidence>
<organism evidence="3 4">
    <name type="scientific">Kwoniella shivajii</name>
    <dbReference type="NCBI Taxonomy" id="564305"/>
    <lineage>
        <taxon>Eukaryota</taxon>
        <taxon>Fungi</taxon>
        <taxon>Dikarya</taxon>
        <taxon>Basidiomycota</taxon>
        <taxon>Agaricomycotina</taxon>
        <taxon>Tremellomycetes</taxon>
        <taxon>Tremellales</taxon>
        <taxon>Cryptococcaceae</taxon>
        <taxon>Kwoniella</taxon>
    </lineage>
</organism>
<feature type="compositionally biased region" description="Polar residues" evidence="1">
    <location>
        <begin position="227"/>
        <end position="246"/>
    </location>
</feature>
<dbReference type="Proteomes" id="UP001329825">
    <property type="component" value="Chromosome 3"/>
</dbReference>
<feature type="region of interest" description="Disordered" evidence="1">
    <location>
        <begin position="991"/>
        <end position="1010"/>
    </location>
</feature>
<feature type="compositionally biased region" description="Polar residues" evidence="1">
    <location>
        <begin position="428"/>
        <end position="441"/>
    </location>
</feature>
<feature type="compositionally biased region" description="Basic and acidic residues" evidence="1">
    <location>
        <begin position="286"/>
        <end position="310"/>
    </location>
</feature>
<feature type="region of interest" description="Disordered" evidence="1">
    <location>
        <begin position="1329"/>
        <end position="1401"/>
    </location>
</feature>
<feature type="region of interest" description="Disordered" evidence="1">
    <location>
        <begin position="647"/>
        <end position="797"/>
    </location>
</feature>
<dbReference type="GeneID" id="87955038"/>
<feature type="compositionally biased region" description="Acidic residues" evidence="1">
    <location>
        <begin position="466"/>
        <end position="475"/>
    </location>
</feature>
<feature type="compositionally biased region" description="Acidic residues" evidence="1">
    <location>
        <begin position="681"/>
        <end position="701"/>
    </location>
</feature>
<feature type="compositionally biased region" description="Basic and acidic residues" evidence="1">
    <location>
        <begin position="1084"/>
        <end position="1110"/>
    </location>
</feature>
<dbReference type="InterPro" id="IPR018564">
    <property type="entry name" value="Repl_chkpnt_MRC1_dom"/>
</dbReference>
<feature type="region of interest" description="Disordered" evidence="1">
    <location>
        <begin position="393"/>
        <end position="475"/>
    </location>
</feature>
<feature type="compositionally biased region" description="Pro residues" evidence="1">
    <location>
        <begin position="165"/>
        <end position="175"/>
    </location>
</feature>
<feature type="compositionally biased region" description="Low complexity" evidence="1">
    <location>
        <begin position="1381"/>
        <end position="1401"/>
    </location>
</feature>
<feature type="region of interest" description="Disordered" evidence="1">
    <location>
        <begin position="1239"/>
        <end position="1281"/>
    </location>
</feature>
<sequence>MSTSSLSSLPPSDFRSAPSSDTLDIPPPRPAPKRTYGRARPASPPPITELTSSSSFSSTFNPPVQTSPSKALLDRWSSANQSWRDDLSKLDAPSSDKQEEDEEAIRKEMERLRRQARGIVIRDQPTQIPQPKSINLGVPKAGLGATFSSSSLTSIPTTVQTSPPRSSPPFRSSPPPERRLHVQSSETENAEETMFPVRKSGMSGRPKRIIMSDAEESDEDEPPLFVRNTSTLRSRSPEDLSTTEKGSSPPPARPMSPASSNASADNYNDTRDKENMADFLDELAEDDARAEKEREQEKELEEPSKSHALDGLDDLFDDNDETPRNKKKHRQPRGLNRIDKAEMEKDIARAQRERPVAFSRPETTHLPISAWLQQANVAVKPKQSPEIKAAVPGLTFANSPKTSPSHLTPPDDDIIGFTPSSGLRHPLNTASTSKISIDNPNTPTPAPSRKDKGKHKVVVPGTSEGVEADEDEEQDFSTFMDHERVRDAEKADRAARKKRLDEIKQLALKQRDTILNLGSTNHSSENEDEFEIELEEEEIFPKQEPQGRIIGAKAVLSKSSGKPVISKQKQGYLARAGKLHKAKPQHDVSETYVEFAGKAFSHANQKQLNGGSKPAGQKKGREEVISQDAMERAIRMKHHQQVIALARKREEEFGRKRVLPQRVERDIEALVESTLDQEKEGSEDEDEDEDYNPEAEDEDGEERMVWSGEEAEEGSDEDEEGTEKSAKDGQGEKENEVKVTASIALDADDDDEDVTPMPKRKPRASARFAFDSDDEDAQSRIRSSPSVQRTPLAEVPAPQSTIKAAQEDGFGGFDLAGFGSGSGSQGGFSQLFDATQAGAQTGSEQDIFAALRAAEPIGLLPVNAMLPGVNISDTQVERDNNLIAVEIENAAMDRMHEMNRPKKQYINEKGLFTQTRPAVIYDEDTQISDSRRHLGGLSDFSVYGTAPFGKTQTQTQTQTDTPFRNNSTGILQPTPTQEDGTLFTRLRRRLSNPDEESLTLPLSPTQPAANLRPKNAFETLMSAAKKPAASSKGKMKSKMVDEQAEESDEDDGWGMNQGGNEEEDDEEEDGFVEGLVDDQEIDEEEKRKQDELAAAKNREIQAADDAKAEAAARAITAGEHRQKRKGRDFVDGDESSDDEKMSSKMRKRLRKKRKLAGADGLDKLDGEENVFKQAYEQDLMSDEDEVDETPYFSPERLNKSLVMDQHVDNSEREVSPPPIKRTFREVRDMIKQRAELNRGKTTEELFAEDADDDDLSLESHPRALKRRDTFVDNDDDDGDQVMVEQNGFSISRTVRTFTSISKSVDQNGIKPNRSLASYASYVQEESQVTRRVGGGASGVSVIRPQQSSRSVGGGAGQYPSRSNSLNCHNGRPPPIPHPHRSNTNNSNSSGSVLLSKGNKFA</sequence>
<feature type="compositionally biased region" description="Acidic residues" evidence="1">
    <location>
        <begin position="1060"/>
        <end position="1083"/>
    </location>
</feature>
<feature type="region of interest" description="Disordered" evidence="1">
    <location>
        <begin position="951"/>
        <end position="982"/>
    </location>
</feature>
<feature type="compositionally biased region" description="Low complexity" evidence="1">
    <location>
        <begin position="51"/>
        <end position="60"/>
    </location>
</feature>
<feature type="compositionally biased region" description="Basic and acidic residues" evidence="1">
    <location>
        <begin position="722"/>
        <end position="737"/>
    </location>
</feature>
<reference evidence="3 4" key="1">
    <citation type="submission" date="2024-01" db="EMBL/GenBank/DDBJ databases">
        <title>Comparative genomics of Cryptococcus and Kwoniella reveals pathogenesis evolution and contrasting modes of karyotype evolution via chromosome fusion or intercentromeric recombination.</title>
        <authorList>
            <person name="Coelho M.A."/>
            <person name="David-Palma M."/>
            <person name="Shea T."/>
            <person name="Bowers K."/>
            <person name="McGinley-Smith S."/>
            <person name="Mohammad A.W."/>
            <person name="Gnirke A."/>
            <person name="Yurkov A.M."/>
            <person name="Nowrousian M."/>
            <person name="Sun S."/>
            <person name="Cuomo C.A."/>
            <person name="Heitman J."/>
        </authorList>
    </citation>
    <scope>NUCLEOTIDE SEQUENCE [LARGE SCALE GENOMIC DNA]</scope>
    <source>
        <strain evidence="3">CBS 11374</strain>
    </source>
</reference>
<feature type="region of interest" description="Disordered" evidence="1">
    <location>
        <begin position="1206"/>
        <end position="1225"/>
    </location>
</feature>
<evidence type="ECO:0000259" key="2">
    <source>
        <dbReference type="Pfam" id="PF09444"/>
    </source>
</evidence>
<feature type="region of interest" description="Disordered" evidence="1">
    <location>
        <begin position="1023"/>
        <end position="1195"/>
    </location>
</feature>
<dbReference type="EMBL" id="CP141883">
    <property type="protein sequence ID" value="WRT65956.1"/>
    <property type="molecule type" value="Genomic_DNA"/>
</dbReference>
<feature type="region of interest" description="Disordered" evidence="1">
    <location>
        <begin position="1"/>
        <end position="104"/>
    </location>
</feature>
<dbReference type="RefSeq" id="XP_062790696.1">
    <property type="nucleotide sequence ID" value="XM_062934645.1"/>
</dbReference>
<evidence type="ECO:0000313" key="4">
    <source>
        <dbReference type="Proteomes" id="UP001329825"/>
    </source>
</evidence>
<feature type="domain" description="DNA replication checkpoint mediator MRC1" evidence="2">
    <location>
        <begin position="1034"/>
        <end position="1166"/>
    </location>
</feature>
<feature type="compositionally biased region" description="Basic and acidic residues" evidence="1">
    <location>
        <begin position="83"/>
        <end position="97"/>
    </location>
</feature>
<feature type="compositionally biased region" description="Low complexity" evidence="1">
    <location>
        <begin position="1023"/>
        <end position="1032"/>
    </location>
</feature>
<feature type="compositionally biased region" description="Acidic residues" evidence="1">
    <location>
        <begin position="1179"/>
        <end position="1188"/>
    </location>
</feature>
<feature type="compositionally biased region" description="Polar residues" evidence="1">
    <location>
        <begin position="396"/>
        <end position="406"/>
    </location>
</feature>
<feature type="region of interest" description="Disordered" evidence="1">
    <location>
        <begin position="116"/>
        <end position="345"/>
    </location>
</feature>